<evidence type="ECO:0000313" key="2">
    <source>
        <dbReference type="Proteomes" id="UP001603978"/>
    </source>
</evidence>
<protein>
    <recommendedName>
        <fullName evidence="3">CdiI immunity protein domain-containing protein</fullName>
    </recommendedName>
</protein>
<keyword evidence="2" id="KW-1185">Reference proteome</keyword>
<comment type="caution">
    <text evidence="1">The sequence shown here is derived from an EMBL/GenBank/DDBJ whole genome shotgun (WGS) entry which is preliminary data.</text>
</comment>
<organism evidence="1 2">
    <name type="scientific">Nonomuraea marmarensis</name>
    <dbReference type="NCBI Taxonomy" id="3351344"/>
    <lineage>
        <taxon>Bacteria</taxon>
        <taxon>Bacillati</taxon>
        <taxon>Actinomycetota</taxon>
        <taxon>Actinomycetes</taxon>
        <taxon>Streptosporangiales</taxon>
        <taxon>Streptosporangiaceae</taxon>
        <taxon>Nonomuraea</taxon>
    </lineage>
</organism>
<dbReference type="Proteomes" id="UP001603978">
    <property type="component" value="Unassembled WGS sequence"/>
</dbReference>
<proteinExistence type="predicted"/>
<evidence type="ECO:0008006" key="3">
    <source>
        <dbReference type="Google" id="ProtNLM"/>
    </source>
</evidence>
<gene>
    <name evidence="1" type="ORF">ACFLIM_24640</name>
</gene>
<accession>A0ABW7AJR3</accession>
<evidence type="ECO:0000313" key="1">
    <source>
        <dbReference type="EMBL" id="MFG1706388.1"/>
    </source>
</evidence>
<sequence length="134" mass="15631">MAVGFVKRYLQVVDEFGWQSPPYPSRAISLWRDLVADCERGYDFGLVEYQHDLRIRDLLQCVLDDPTIAETPEREWFSAEVEEIDRRFRALLSEEPVTSSAGEPWWRKRVPARAGEEFCADAEDRYGIILECVE</sequence>
<dbReference type="EMBL" id="JBICRM010000015">
    <property type="protein sequence ID" value="MFG1706388.1"/>
    <property type="molecule type" value="Genomic_DNA"/>
</dbReference>
<reference evidence="1 2" key="1">
    <citation type="submission" date="2024-10" db="EMBL/GenBank/DDBJ databases">
        <authorList>
            <person name="Topkara A.R."/>
            <person name="Saygin H."/>
        </authorList>
    </citation>
    <scope>NUCLEOTIDE SEQUENCE [LARGE SCALE GENOMIC DNA]</scope>
    <source>
        <strain evidence="1 2">M3C6</strain>
    </source>
</reference>
<dbReference type="RefSeq" id="WP_393169195.1">
    <property type="nucleotide sequence ID" value="NZ_JBICRM010000015.1"/>
</dbReference>
<name>A0ABW7AJR3_9ACTN</name>